<sequence>MLKKAANAVLCCLLIAGSGTAGAEAPHTGYPVTLDNCGDPQTFEQAPQRVVTLGQHETELLLSLGLAERMVGSAIWFGPVAPQLRQDNARVPRLNDNAPSFEAVLATRPDFVAAQYSYHLGPNGEVAGRDQFEALGINTWVSPSDCVGKSVTASSNSDGARSEPFSMALIEREIRQMARIFDVQVRGEALMASLEERIAKARTLADSVRDGDEPLTVVYWFSSATLDGDPWVAGNVGAPAVVSKALGLDNVIDSDQEWPAVSWERIAAANPDVLVITEMARRLYPADDVQAKRDFLRSDPLTRQLDAVQNERIIVVPAQTLNPSLRVVEAIETVAGALAQYTEE</sequence>
<proteinExistence type="predicted"/>
<evidence type="ECO:0000313" key="4">
    <source>
        <dbReference type="Proteomes" id="UP001589814"/>
    </source>
</evidence>
<reference evidence="3 4" key="1">
    <citation type="submission" date="2024-09" db="EMBL/GenBank/DDBJ databases">
        <authorList>
            <person name="Sun Q."/>
            <person name="Mori K."/>
        </authorList>
    </citation>
    <scope>NUCLEOTIDE SEQUENCE [LARGE SCALE GENOMIC DNA]</scope>
    <source>
        <strain evidence="3 4">CCM 7415</strain>
    </source>
</reference>
<dbReference type="Pfam" id="PF01497">
    <property type="entry name" value="Peripla_BP_2"/>
    <property type="match status" value="1"/>
</dbReference>
<feature type="signal peptide" evidence="1">
    <location>
        <begin position="1"/>
        <end position="23"/>
    </location>
</feature>
<dbReference type="PANTHER" id="PTHR30535">
    <property type="entry name" value="VITAMIN B12-BINDING PROTEIN"/>
    <property type="match status" value="1"/>
</dbReference>
<feature type="domain" description="Fe/B12 periplasmic-binding" evidence="2">
    <location>
        <begin position="49"/>
        <end position="344"/>
    </location>
</feature>
<dbReference type="PANTHER" id="PTHR30535:SF7">
    <property type="entry name" value="IRON(III) DICITRATE-BINDING PROTEIN"/>
    <property type="match status" value="1"/>
</dbReference>
<protein>
    <submittedName>
        <fullName evidence="3">ABC transporter substrate-binding protein</fullName>
    </submittedName>
</protein>
<comment type="caution">
    <text evidence="3">The sequence shown here is derived from an EMBL/GenBank/DDBJ whole genome shotgun (WGS) entry which is preliminary data.</text>
</comment>
<name>A0ABV6G664_9GAMM</name>
<dbReference type="RefSeq" id="WP_019951028.1">
    <property type="nucleotide sequence ID" value="NZ_JBHLVX010000051.1"/>
</dbReference>
<evidence type="ECO:0000259" key="2">
    <source>
        <dbReference type="PROSITE" id="PS50983"/>
    </source>
</evidence>
<dbReference type="InterPro" id="IPR002491">
    <property type="entry name" value="ABC_transptr_periplasmic_BD"/>
</dbReference>
<dbReference type="InterPro" id="IPR050902">
    <property type="entry name" value="ABC_Transporter_SBP"/>
</dbReference>
<accession>A0ABV6G664</accession>
<keyword evidence="1" id="KW-0732">Signal</keyword>
<dbReference type="PROSITE" id="PS50983">
    <property type="entry name" value="FE_B12_PBP"/>
    <property type="match status" value="1"/>
</dbReference>
<dbReference type="Proteomes" id="UP001589814">
    <property type="component" value="Unassembled WGS sequence"/>
</dbReference>
<gene>
    <name evidence="3" type="ORF">ACFFHW_14240</name>
</gene>
<evidence type="ECO:0000256" key="1">
    <source>
        <dbReference type="SAM" id="SignalP"/>
    </source>
</evidence>
<organism evidence="3 4">
    <name type="scientific">Kushneria aurantia</name>
    <dbReference type="NCBI Taxonomy" id="504092"/>
    <lineage>
        <taxon>Bacteria</taxon>
        <taxon>Pseudomonadati</taxon>
        <taxon>Pseudomonadota</taxon>
        <taxon>Gammaproteobacteria</taxon>
        <taxon>Oceanospirillales</taxon>
        <taxon>Halomonadaceae</taxon>
        <taxon>Kushneria</taxon>
    </lineage>
</organism>
<dbReference type="Gene3D" id="3.40.50.1980">
    <property type="entry name" value="Nitrogenase molybdenum iron protein domain"/>
    <property type="match status" value="2"/>
</dbReference>
<dbReference type="SUPFAM" id="SSF53807">
    <property type="entry name" value="Helical backbone' metal receptor"/>
    <property type="match status" value="1"/>
</dbReference>
<feature type="chain" id="PRO_5047341480" evidence="1">
    <location>
        <begin position="24"/>
        <end position="344"/>
    </location>
</feature>
<keyword evidence="4" id="KW-1185">Reference proteome</keyword>
<evidence type="ECO:0000313" key="3">
    <source>
        <dbReference type="EMBL" id="MFC0269131.1"/>
    </source>
</evidence>
<dbReference type="EMBL" id="JBHLVX010000051">
    <property type="protein sequence ID" value="MFC0269131.1"/>
    <property type="molecule type" value="Genomic_DNA"/>
</dbReference>